<protein>
    <submittedName>
        <fullName evidence="2">Uncharacterized protein</fullName>
    </submittedName>
</protein>
<dbReference type="AlphaFoldDB" id="A0A3A8G9M4"/>
<comment type="caution">
    <text evidence="2">The sequence shown here is derived from an EMBL/GenBank/DDBJ whole genome shotgun (WGS) entry which is preliminary data.</text>
</comment>
<name>A0A3A8G9M4_9GAMM</name>
<feature type="compositionally biased region" description="Polar residues" evidence="1">
    <location>
        <begin position="45"/>
        <end position="65"/>
    </location>
</feature>
<accession>A0A3A8G9M4</accession>
<dbReference type="EMBL" id="RAXZ01000001">
    <property type="protein sequence ID" value="RKG55742.1"/>
    <property type="molecule type" value="Genomic_DNA"/>
</dbReference>
<dbReference type="RefSeq" id="WP_120366572.1">
    <property type="nucleotide sequence ID" value="NZ_RAXZ01000001.1"/>
</dbReference>
<gene>
    <name evidence="2" type="ORF">D7V64_01220</name>
</gene>
<reference evidence="2 3" key="1">
    <citation type="submission" date="2018-09" db="EMBL/GenBank/DDBJ databases">
        <title>The draft genome of Acinetobacter spp. strains.</title>
        <authorList>
            <person name="Qin J."/>
            <person name="Feng Y."/>
            <person name="Zong Z."/>
        </authorList>
    </citation>
    <scope>NUCLEOTIDE SEQUENCE [LARGE SCALE GENOMIC DNA]</scope>
    <source>
        <strain evidence="2 3">WCHAc060002</strain>
    </source>
</reference>
<proteinExistence type="predicted"/>
<sequence length="155" mass="17588">MRHSLQYASLALVVVLGGFGLSKILQPAEAMQTQQQKSGEVERPLQNTVSQPQSKETQHTTTLISQVPQQVSPELIQQRDELYQAFEQLSYRLSHGQQVDPREVDQLLKTQVNLVRVGALTADDAIHYSQFLKKIMPDMERSLDGYIQQLEQLKS</sequence>
<evidence type="ECO:0000313" key="3">
    <source>
        <dbReference type="Proteomes" id="UP000281084"/>
    </source>
</evidence>
<evidence type="ECO:0000313" key="2">
    <source>
        <dbReference type="EMBL" id="RKG55742.1"/>
    </source>
</evidence>
<dbReference type="Proteomes" id="UP000281084">
    <property type="component" value="Unassembled WGS sequence"/>
</dbReference>
<feature type="region of interest" description="Disordered" evidence="1">
    <location>
        <begin position="35"/>
        <end position="65"/>
    </location>
</feature>
<organism evidence="2 3">
    <name type="scientific">Acinetobacter cumulans</name>
    <dbReference type="NCBI Taxonomy" id="2136182"/>
    <lineage>
        <taxon>Bacteria</taxon>
        <taxon>Pseudomonadati</taxon>
        <taxon>Pseudomonadota</taxon>
        <taxon>Gammaproteobacteria</taxon>
        <taxon>Moraxellales</taxon>
        <taxon>Moraxellaceae</taxon>
        <taxon>Acinetobacter</taxon>
    </lineage>
</organism>
<evidence type="ECO:0000256" key="1">
    <source>
        <dbReference type="SAM" id="MobiDB-lite"/>
    </source>
</evidence>